<dbReference type="EC" id="3.5.2.3" evidence="6"/>
<feature type="binding site" evidence="6">
    <location>
        <position position="60"/>
    </location>
    <ligand>
        <name>Zn(2+)</name>
        <dbReference type="ChEBI" id="CHEBI:29105"/>
        <label>1</label>
    </ligand>
</feature>
<comment type="cofactor">
    <cofactor evidence="6">
        <name>Zn(2+)</name>
        <dbReference type="ChEBI" id="CHEBI:29105"/>
    </cofactor>
    <text evidence="6">Binds 2 Zn(2+) ions per subunit.</text>
</comment>
<keyword evidence="5 6" id="KW-0665">Pyrimidine biosynthesis</keyword>
<feature type="binding site" evidence="6">
    <location>
        <position position="152"/>
    </location>
    <ligand>
        <name>Zn(2+)</name>
        <dbReference type="ChEBI" id="CHEBI:29105"/>
        <label>1</label>
    </ligand>
</feature>
<dbReference type="GO" id="GO:0008270">
    <property type="term" value="F:zinc ion binding"/>
    <property type="evidence" value="ECO:0007669"/>
    <property type="project" value="UniProtKB-UniRule"/>
</dbReference>
<dbReference type="Gene3D" id="3.20.20.140">
    <property type="entry name" value="Metal-dependent hydrolases"/>
    <property type="match status" value="1"/>
</dbReference>
<dbReference type="PROSITE" id="PS00482">
    <property type="entry name" value="DIHYDROOROTASE_1"/>
    <property type="match status" value="1"/>
</dbReference>
<evidence type="ECO:0000313" key="8">
    <source>
        <dbReference type="EMBL" id="RAL26077.1"/>
    </source>
</evidence>
<keyword evidence="3 6" id="KW-0479">Metal-binding</keyword>
<comment type="catalytic activity">
    <reaction evidence="6">
        <text>(S)-dihydroorotate + H2O = N-carbamoyl-L-aspartate + H(+)</text>
        <dbReference type="Rhea" id="RHEA:24296"/>
        <dbReference type="ChEBI" id="CHEBI:15377"/>
        <dbReference type="ChEBI" id="CHEBI:15378"/>
        <dbReference type="ChEBI" id="CHEBI:30864"/>
        <dbReference type="ChEBI" id="CHEBI:32814"/>
        <dbReference type="EC" id="3.5.2.3"/>
    </reaction>
</comment>
<comment type="caution">
    <text evidence="8">The sequence shown here is derived from an EMBL/GenBank/DDBJ whole genome shotgun (WGS) entry which is preliminary data.</text>
</comment>
<dbReference type="InterPro" id="IPR004722">
    <property type="entry name" value="DHOase"/>
</dbReference>
<dbReference type="PANTHER" id="PTHR43668">
    <property type="entry name" value="ALLANTOINASE"/>
    <property type="match status" value="1"/>
</dbReference>
<dbReference type="NCBIfam" id="TIGR00857">
    <property type="entry name" value="pyrC_multi"/>
    <property type="match status" value="1"/>
</dbReference>
<comment type="pathway">
    <text evidence="6">Pyrimidine metabolism; UMP biosynthesis via de novo pathway; (S)-dihydroorotate from bicarbonate: step 3/3.</text>
</comment>
<evidence type="ECO:0000256" key="5">
    <source>
        <dbReference type="ARBA" id="ARBA00022975"/>
    </source>
</evidence>
<feature type="binding site" evidence="6">
    <location>
        <position position="152"/>
    </location>
    <ligand>
        <name>Zn(2+)</name>
        <dbReference type="ChEBI" id="CHEBI:29105"/>
        <label>2</label>
    </ligand>
</feature>
<dbReference type="Proteomes" id="UP000251213">
    <property type="component" value="Unassembled WGS sequence"/>
</dbReference>
<feature type="binding site" evidence="6">
    <location>
        <position position="179"/>
    </location>
    <ligand>
        <name>Zn(2+)</name>
        <dbReference type="ChEBI" id="CHEBI:29105"/>
        <label>2</label>
    </ligand>
</feature>
<dbReference type="AlphaFoldDB" id="A0A364K720"/>
<gene>
    <name evidence="6" type="primary">pyrC</name>
    <name evidence="8" type="ORF">DL897_03475</name>
</gene>
<feature type="binding site" evidence="6">
    <location>
        <position position="232"/>
    </location>
    <ligand>
        <name>Zn(2+)</name>
        <dbReference type="ChEBI" id="CHEBI:29105"/>
        <label>2</label>
    </ligand>
</feature>
<feature type="binding site" evidence="6">
    <location>
        <position position="278"/>
    </location>
    <ligand>
        <name>substrate</name>
    </ligand>
</feature>
<reference evidence="8 9" key="1">
    <citation type="submission" date="2018-06" db="EMBL/GenBank/DDBJ databases">
        <title>Thermoflavimicrobium daqus sp. nov., a thermophilic microbe isolated from Moutai-flavour Daqu.</title>
        <authorList>
            <person name="Wang X."/>
            <person name="Zhou H."/>
        </authorList>
    </citation>
    <scope>NUCLEOTIDE SEQUENCE [LARGE SCALE GENOMIC DNA]</scope>
    <source>
        <strain evidence="8 9">FBKL4.011</strain>
    </source>
</reference>
<evidence type="ECO:0000256" key="6">
    <source>
        <dbReference type="HAMAP-Rule" id="MF_00220"/>
    </source>
</evidence>
<dbReference type="GO" id="GO:0044205">
    <property type="term" value="P:'de novo' UMP biosynthetic process"/>
    <property type="evidence" value="ECO:0007669"/>
    <property type="project" value="UniProtKB-UniRule"/>
</dbReference>
<organism evidence="8 9">
    <name type="scientific">Thermoflavimicrobium daqui</name>
    <dbReference type="NCBI Taxonomy" id="2137476"/>
    <lineage>
        <taxon>Bacteria</taxon>
        <taxon>Bacillati</taxon>
        <taxon>Bacillota</taxon>
        <taxon>Bacilli</taxon>
        <taxon>Bacillales</taxon>
        <taxon>Thermoactinomycetaceae</taxon>
        <taxon>Thermoflavimicrobium</taxon>
    </lineage>
</organism>
<evidence type="ECO:0000256" key="3">
    <source>
        <dbReference type="ARBA" id="ARBA00022723"/>
    </source>
</evidence>
<dbReference type="SUPFAM" id="SSF51338">
    <property type="entry name" value="Composite domain of metallo-dependent hydrolases"/>
    <property type="match status" value="1"/>
</dbReference>
<sequence>MKTLLKNGLMLDEQSKKLVKRDILIDGEIIAKIASEIEDEEAMQIEVAEKLITPGFIDLHVHLREPGFEQKETIETGTYAAARGGFTTVACMPNTRPPIDSVPIVEEILEKAEEAGYARVLPIGAITVRQLGQELTDMEALKKAGVVAVSDDGVGVQSSKMMKEAMRKAYALGLPVVAHCEDNSLAKGGCVHDGEFAKRYGLQGIPSEAESIHVARDILLAEDIGVHYHVCHISSEQSVRLVREAKARGQKVTAEVTPHHLLLCDEDIPEPNPMFKMNPPLRSKKDREALIQGLKDGTIDVIATDHAPHTLLEKQQGMERAPFGIVGLETAFPLLYTNLVRTGELTLAELIEKMTRKPAELFGLPYGVLAEGKVADMTVIDLESERPIDPSAFKSKGRNTPFAGTYVYGWPVMTFYKGVKTWDQADIFVTFEE</sequence>
<comment type="similarity">
    <text evidence="2 6">Belongs to the metallo-dependent hydrolases superfamily. DHOase family. Class I DHOase subfamily.</text>
</comment>
<keyword evidence="4 6" id="KW-0378">Hydrolase</keyword>
<evidence type="ECO:0000313" key="9">
    <source>
        <dbReference type="Proteomes" id="UP000251213"/>
    </source>
</evidence>
<feature type="binding site" evidence="6">
    <location>
        <position position="305"/>
    </location>
    <ligand>
        <name>Zn(2+)</name>
        <dbReference type="ChEBI" id="CHEBI:29105"/>
        <label>1</label>
    </ligand>
</feature>
<dbReference type="OrthoDB" id="9765462at2"/>
<accession>A0A364K720</accession>
<dbReference type="CDD" id="cd01317">
    <property type="entry name" value="DHOase_IIa"/>
    <property type="match status" value="1"/>
</dbReference>
<dbReference type="UniPathway" id="UPA00070">
    <property type="reaction ID" value="UER00117"/>
</dbReference>
<feature type="binding site" evidence="6">
    <location>
        <position position="309"/>
    </location>
    <ligand>
        <name>substrate</name>
    </ligand>
</feature>
<dbReference type="Gene3D" id="2.30.40.10">
    <property type="entry name" value="Urease, subunit C, domain 1"/>
    <property type="match status" value="1"/>
</dbReference>
<dbReference type="Pfam" id="PF12890">
    <property type="entry name" value="DHOase"/>
    <property type="match status" value="1"/>
</dbReference>
<proteinExistence type="inferred from homology"/>
<dbReference type="PANTHER" id="PTHR43668:SF2">
    <property type="entry name" value="ALLANTOINASE"/>
    <property type="match status" value="1"/>
</dbReference>
<reference evidence="8 9" key="2">
    <citation type="submission" date="2018-06" db="EMBL/GenBank/DDBJ databases">
        <authorList>
            <person name="Zhirakovskaya E."/>
        </authorList>
    </citation>
    <scope>NUCLEOTIDE SEQUENCE [LARGE SCALE GENOMIC DNA]</scope>
    <source>
        <strain evidence="8 9">FBKL4.011</strain>
    </source>
</reference>
<dbReference type="NCBIfam" id="NF006837">
    <property type="entry name" value="PRK09357.1-2"/>
    <property type="match status" value="1"/>
</dbReference>
<keyword evidence="6" id="KW-0862">Zinc</keyword>
<dbReference type="EMBL" id="QJKK01000002">
    <property type="protein sequence ID" value="RAL26077.1"/>
    <property type="molecule type" value="Genomic_DNA"/>
</dbReference>
<dbReference type="GO" id="GO:0004038">
    <property type="term" value="F:allantoinase activity"/>
    <property type="evidence" value="ECO:0007669"/>
    <property type="project" value="TreeGrafter"/>
</dbReference>
<dbReference type="InterPro" id="IPR032466">
    <property type="entry name" value="Metal_Hydrolase"/>
</dbReference>
<dbReference type="PROSITE" id="PS00483">
    <property type="entry name" value="DIHYDROOROTASE_2"/>
    <property type="match status" value="1"/>
</dbReference>
<name>A0A364K720_9BACL</name>
<feature type="binding site" evidence="6">
    <location>
        <position position="94"/>
    </location>
    <ligand>
        <name>substrate</name>
    </ligand>
</feature>
<dbReference type="GO" id="GO:0004151">
    <property type="term" value="F:dihydroorotase activity"/>
    <property type="evidence" value="ECO:0007669"/>
    <property type="project" value="UniProtKB-UniRule"/>
</dbReference>
<dbReference type="HAMAP" id="MF_00220_B">
    <property type="entry name" value="PyrC_classI_B"/>
    <property type="match status" value="1"/>
</dbReference>
<dbReference type="InterPro" id="IPR011059">
    <property type="entry name" value="Metal-dep_hydrolase_composite"/>
</dbReference>
<feature type="binding site" evidence="6">
    <location>
        <begin position="323"/>
        <end position="324"/>
    </location>
    <ligand>
        <name>substrate</name>
    </ligand>
</feature>
<evidence type="ECO:0000256" key="4">
    <source>
        <dbReference type="ARBA" id="ARBA00022801"/>
    </source>
</evidence>
<evidence type="ECO:0000256" key="1">
    <source>
        <dbReference type="ARBA" id="ARBA00002368"/>
    </source>
</evidence>
<dbReference type="RefSeq" id="WP_113657762.1">
    <property type="nucleotide sequence ID" value="NZ_KZ845664.1"/>
</dbReference>
<dbReference type="InterPro" id="IPR024403">
    <property type="entry name" value="DHOase_cat"/>
</dbReference>
<protein>
    <recommendedName>
        <fullName evidence="6">Dihydroorotase</fullName>
        <shortName evidence="6">DHOase</shortName>
        <ecNumber evidence="6">3.5.2.3</ecNumber>
    </recommendedName>
</protein>
<dbReference type="InterPro" id="IPR050138">
    <property type="entry name" value="DHOase/Allantoinase_Hydrolase"/>
</dbReference>
<dbReference type="GO" id="GO:0005737">
    <property type="term" value="C:cytoplasm"/>
    <property type="evidence" value="ECO:0007669"/>
    <property type="project" value="TreeGrafter"/>
</dbReference>
<feature type="active site" evidence="6">
    <location>
        <position position="305"/>
    </location>
</feature>
<evidence type="ECO:0000259" key="7">
    <source>
        <dbReference type="Pfam" id="PF12890"/>
    </source>
</evidence>
<dbReference type="InterPro" id="IPR002195">
    <property type="entry name" value="Dihydroorotase_CS"/>
</dbReference>
<comment type="function">
    <text evidence="1 6">Catalyzes the reversible cyclization of carbamoyl aspartate to dihydroorotate.</text>
</comment>
<dbReference type="GO" id="GO:0006145">
    <property type="term" value="P:purine nucleobase catabolic process"/>
    <property type="evidence" value="ECO:0007669"/>
    <property type="project" value="TreeGrafter"/>
</dbReference>
<feature type="domain" description="Dihydroorotase catalytic" evidence="7">
    <location>
        <begin position="50"/>
        <end position="237"/>
    </location>
</feature>
<feature type="binding site" evidence="6">
    <location>
        <begin position="62"/>
        <end position="64"/>
    </location>
    <ligand>
        <name>substrate</name>
    </ligand>
</feature>
<evidence type="ECO:0000256" key="2">
    <source>
        <dbReference type="ARBA" id="ARBA00010286"/>
    </source>
</evidence>
<keyword evidence="9" id="KW-1185">Reference proteome</keyword>
<feature type="binding site" evidence="6">
    <location>
        <position position="62"/>
    </location>
    <ligand>
        <name>Zn(2+)</name>
        <dbReference type="ChEBI" id="CHEBI:29105"/>
        <label>1</label>
    </ligand>
</feature>
<dbReference type="SUPFAM" id="SSF51556">
    <property type="entry name" value="Metallo-dependent hydrolases"/>
    <property type="match status" value="1"/>
</dbReference>